<dbReference type="InterPro" id="IPR024051">
    <property type="entry name" value="AICAR_Tfase_dup_dom_sf"/>
</dbReference>
<dbReference type="Pfam" id="PF01808">
    <property type="entry name" value="AICARFT_IMPCHas"/>
    <property type="match status" value="1"/>
</dbReference>
<dbReference type="Pfam" id="PF02142">
    <property type="entry name" value="MGS"/>
    <property type="match status" value="1"/>
</dbReference>
<keyword evidence="7 10" id="KW-0511">Multifunctional enzyme</keyword>
<dbReference type="InterPro" id="IPR002695">
    <property type="entry name" value="PurH-like"/>
</dbReference>
<dbReference type="InterPro" id="IPR011607">
    <property type="entry name" value="MGS-like_dom"/>
</dbReference>
<dbReference type="InterPro" id="IPR036914">
    <property type="entry name" value="MGS-like_dom_sf"/>
</dbReference>
<dbReference type="PROSITE" id="PS51855">
    <property type="entry name" value="MGS"/>
    <property type="match status" value="1"/>
</dbReference>
<evidence type="ECO:0000256" key="4">
    <source>
        <dbReference type="ARBA" id="ARBA00022679"/>
    </source>
</evidence>
<keyword evidence="13" id="KW-1185">Reference proteome</keyword>
<proteinExistence type="inferred from homology"/>
<dbReference type="GO" id="GO:0005829">
    <property type="term" value="C:cytosol"/>
    <property type="evidence" value="ECO:0007669"/>
    <property type="project" value="TreeGrafter"/>
</dbReference>
<dbReference type="CDD" id="cd01421">
    <property type="entry name" value="IMPCH"/>
    <property type="match status" value="1"/>
</dbReference>
<dbReference type="SMART" id="SM00851">
    <property type="entry name" value="MGS"/>
    <property type="match status" value="1"/>
</dbReference>
<evidence type="ECO:0000256" key="6">
    <source>
        <dbReference type="ARBA" id="ARBA00022801"/>
    </source>
</evidence>
<dbReference type="UniPathway" id="UPA00074">
    <property type="reaction ID" value="UER00133"/>
</dbReference>
<dbReference type="EMBL" id="JACHMX010000001">
    <property type="protein sequence ID" value="MBB5854929.1"/>
    <property type="molecule type" value="Genomic_DNA"/>
</dbReference>
<dbReference type="SUPFAM" id="SSF53927">
    <property type="entry name" value="Cytidine deaminase-like"/>
    <property type="match status" value="1"/>
</dbReference>
<evidence type="ECO:0000256" key="3">
    <source>
        <dbReference type="ARBA" id="ARBA00007667"/>
    </source>
</evidence>
<dbReference type="GO" id="GO:0004643">
    <property type="term" value="F:phosphoribosylaminoimidazolecarboxamide formyltransferase activity"/>
    <property type="evidence" value="ECO:0007669"/>
    <property type="project" value="UniProtKB-UniRule"/>
</dbReference>
<reference evidence="12 13" key="1">
    <citation type="submission" date="2020-08" db="EMBL/GenBank/DDBJ databases">
        <title>Sequencing the genomes of 1000 actinobacteria strains.</title>
        <authorList>
            <person name="Klenk H.-P."/>
        </authorList>
    </citation>
    <scope>NUCLEOTIDE SEQUENCE [LARGE SCALE GENOMIC DNA]</scope>
    <source>
        <strain evidence="12 13">DSM 45272</strain>
    </source>
</reference>
<comment type="caution">
    <text evidence="12">The sequence shown here is derived from an EMBL/GenBank/DDBJ whole genome shotgun (WGS) entry which is preliminary data.</text>
</comment>
<dbReference type="PANTHER" id="PTHR11692">
    <property type="entry name" value="BIFUNCTIONAL PURINE BIOSYNTHESIS PROTEIN PURH"/>
    <property type="match status" value="1"/>
</dbReference>
<comment type="similarity">
    <text evidence="3 10">Belongs to the PurH family.</text>
</comment>
<evidence type="ECO:0000256" key="1">
    <source>
        <dbReference type="ARBA" id="ARBA00004844"/>
    </source>
</evidence>
<sequence>MTTAQGQRPVRRALIGVSDKAGLLELATGLHAAGVEIVSTGGTAKVIANAGVPVTPVEEVTGFPESLDGRVKTLHPRVHAGLLADRDRPEHVEQLKQLDIAPFDLLVVNLYPFTQTVASGASPEDCVENIDIGGPAMVRAAAKNHNSVAVVVDPSRYGWVLERVAAGGFELTDRKRLAAQAYAHTAAYDTAVASWFANVYAPADDSGFPDFTGASWERGDVLRYGENPHQKAALYKHWRPGLAHAEQLHGKAMSYNNYVDTDAARRAAYDFDAPAVAIIKHANPCGIAVGEDIAEAHRKAHACDPVSAYGGVIATNRPVSREAAEQISEVFTEVVLAPDFDAEALEILQRKKNVRLLKLPEITSPDPIEFRPISGGMLVQTVDTIAAEGDDPANWTLATGAAVDERTLADLEFAWRSLRAVKSNAILLANDGATVGVGMGQVNRVDSSRLAVSRAGDRAKGSVAASDAFFPFPDGLEVLLEAGVRAVVQPGGSIRDAEVIAAAEAAGVTLYLTGTRHFAH</sequence>
<dbReference type="NCBIfam" id="TIGR00355">
    <property type="entry name" value="purH"/>
    <property type="match status" value="1"/>
</dbReference>
<keyword evidence="6 10" id="KW-0378">Hydrolase</keyword>
<dbReference type="EC" id="3.5.4.10" evidence="10"/>
<evidence type="ECO:0000256" key="8">
    <source>
        <dbReference type="ARBA" id="ARBA00050488"/>
    </source>
</evidence>
<dbReference type="HAMAP" id="MF_00139">
    <property type="entry name" value="PurH"/>
    <property type="match status" value="1"/>
</dbReference>
<evidence type="ECO:0000313" key="13">
    <source>
        <dbReference type="Proteomes" id="UP000580861"/>
    </source>
</evidence>
<keyword evidence="5 10" id="KW-0658">Purine biosynthesis</keyword>
<dbReference type="EC" id="2.1.2.3" evidence="10"/>
<protein>
    <recommendedName>
        <fullName evidence="10">Bifunctional purine biosynthesis protein PurH</fullName>
    </recommendedName>
    <domain>
        <recommendedName>
            <fullName evidence="10">Phosphoribosylaminoimidazolecarboxamide formyltransferase</fullName>
            <ecNumber evidence="10">2.1.2.3</ecNumber>
        </recommendedName>
        <alternativeName>
            <fullName evidence="10">AICAR transformylase</fullName>
        </alternativeName>
    </domain>
    <domain>
        <recommendedName>
            <fullName evidence="10">IMP cyclohydrolase</fullName>
            <ecNumber evidence="10">3.5.4.10</ecNumber>
        </recommendedName>
        <alternativeName>
            <fullName evidence="10">ATIC</fullName>
        </alternativeName>
        <alternativeName>
            <fullName evidence="10">IMP synthase</fullName>
        </alternativeName>
        <alternativeName>
            <fullName evidence="10">Inosinicase</fullName>
        </alternativeName>
    </domain>
</protein>
<evidence type="ECO:0000256" key="10">
    <source>
        <dbReference type="HAMAP-Rule" id="MF_00139"/>
    </source>
</evidence>
<dbReference type="SUPFAM" id="SSF52335">
    <property type="entry name" value="Methylglyoxal synthase-like"/>
    <property type="match status" value="1"/>
</dbReference>
<comment type="catalytic activity">
    <reaction evidence="9 10">
        <text>IMP + H2O = 5-formamido-1-(5-phospho-D-ribosyl)imidazole-4-carboxamide</text>
        <dbReference type="Rhea" id="RHEA:18445"/>
        <dbReference type="ChEBI" id="CHEBI:15377"/>
        <dbReference type="ChEBI" id="CHEBI:58053"/>
        <dbReference type="ChEBI" id="CHEBI:58467"/>
        <dbReference type="EC" id="3.5.4.10"/>
    </reaction>
</comment>
<comment type="catalytic activity">
    <reaction evidence="8 10">
        <text>(6R)-10-formyltetrahydrofolate + 5-amino-1-(5-phospho-beta-D-ribosyl)imidazole-4-carboxamide = 5-formamido-1-(5-phospho-D-ribosyl)imidazole-4-carboxamide + (6S)-5,6,7,8-tetrahydrofolate</text>
        <dbReference type="Rhea" id="RHEA:22192"/>
        <dbReference type="ChEBI" id="CHEBI:57453"/>
        <dbReference type="ChEBI" id="CHEBI:58467"/>
        <dbReference type="ChEBI" id="CHEBI:58475"/>
        <dbReference type="ChEBI" id="CHEBI:195366"/>
        <dbReference type="EC" id="2.1.2.3"/>
    </reaction>
</comment>
<evidence type="ECO:0000256" key="7">
    <source>
        <dbReference type="ARBA" id="ARBA00023268"/>
    </source>
</evidence>
<evidence type="ECO:0000259" key="11">
    <source>
        <dbReference type="PROSITE" id="PS51855"/>
    </source>
</evidence>
<dbReference type="FunFam" id="3.40.50.1380:FF:000001">
    <property type="entry name" value="Bifunctional purine biosynthesis protein PurH"/>
    <property type="match status" value="1"/>
</dbReference>
<evidence type="ECO:0000256" key="9">
    <source>
        <dbReference type="ARBA" id="ARBA00050687"/>
    </source>
</evidence>
<dbReference type="FunFam" id="3.40.140.20:FF:000001">
    <property type="entry name" value="Bifunctional purine biosynthesis protein PurH"/>
    <property type="match status" value="1"/>
</dbReference>
<comment type="domain">
    <text evidence="10">The IMP cyclohydrolase activity resides in the N-terminal region.</text>
</comment>
<dbReference type="PANTHER" id="PTHR11692:SF0">
    <property type="entry name" value="BIFUNCTIONAL PURINE BIOSYNTHESIS PROTEIN ATIC"/>
    <property type="match status" value="1"/>
</dbReference>
<dbReference type="SMART" id="SM00798">
    <property type="entry name" value="AICARFT_IMPCHas"/>
    <property type="match status" value="1"/>
</dbReference>
<comment type="pathway">
    <text evidence="1 10">Purine metabolism; IMP biosynthesis via de novo pathway; IMP from 5-formamido-1-(5-phospho-D-ribosyl)imidazole-4-carboxamide: step 1/1.</text>
</comment>
<dbReference type="NCBIfam" id="NF002049">
    <property type="entry name" value="PRK00881.1"/>
    <property type="match status" value="1"/>
</dbReference>
<evidence type="ECO:0000313" key="12">
    <source>
        <dbReference type="EMBL" id="MBB5854929.1"/>
    </source>
</evidence>
<dbReference type="RefSeq" id="WP_184899230.1">
    <property type="nucleotide sequence ID" value="NZ_JACHMX010000001.1"/>
</dbReference>
<dbReference type="AlphaFoldDB" id="A0A841B1F0"/>
<evidence type="ECO:0000256" key="5">
    <source>
        <dbReference type="ARBA" id="ARBA00022755"/>
    </source>
</evidence>
<accession>A0A841B1F0</accession>
<dbReference type="Gene3D" id="3.40.140.20">
    <property type="match status" value="2"/>
</dbReference>
<dbReference type="PIRSF" id="PIRSF000414">
    <property type="entry name" value="AICARFT_IMPCHas"/>
    <property type="match status" value="1"/>
</dbReference>
<gene>
    <name evidence="10" type="primary">purH</name>
    <name evidence="12" type="ORF">HDA45_005016</name>
</gene>
<name>A0A841B1F0_9PSEU</name>
<dbReference type="Gene3D" id="3.40.50.1380">
    <property type="entry name" value="Methylglyoxal synthase-like domain"/>
    <property type="match status" value="1"/>
</dbReference>
<keyword evidence="4 10" id="KW-0808">Transferase</keyword>
<comment type="pathway">
    <text evidence="2 10">Purine metabolism; IMP biosynthesis via de novo pathway; 5-formamido-1-(5-phospho-D-ribosyl)imidazole-4-carboxamide from 5-amino-1-(5-phospho-D-ribosyl)imidazole-4-carboxamide (10-formyl THF route): step 1/1.</text>
</comment>
<dbReference type="FunFam" id="3.40.140.20:FF:000002">
    <property type="entry name" value="Bifunctional purine biosynthesis protein PurH"/>
    <property type="match status" value="1"/>
</dbReference>
<dbReference type="GO" id="GO:0006189">
    <property type="term" value="P:'de novo' IMP biosynthetic process"/>
    <property type="evidence" value="ECO:0007669"/>
    <property type="project" value="UniProtKB-UniRule"/>
</dbReference>
<evidence type="ECO:0000256" key="2">
    <source>
        <dbReference type="ARBA" id="ARBA00004954"/>
    </source>
</evidence>
<organism evidence="12 13">
    <name type="scientific">Amycolatopsis umgeniensis</name>
    <dbReference type="NCBI Taxonomy" id="336628"/>
    <lineage>
        <taxon>Bacteria</taxon>
        <taxon>Bacillati</taxon>
        <taxon>Actinomycetota</taxon>
        <taxon>Actinomycetes</taxon>
        <taxon>Pseudonocardiales</taxon>
        <taxon>Pseudonocardiaceae</taxon>
        <taxon>Amycolatopsis</taxon>
    </lineage>
</organism>
<feature type="domain" description="MGS-like" evidence="11">
    <location>
        <begin position="1"/>
        <end position="152"/>
    </location>
</feature>
<dbReference type="InterPro" id="IPR016193">
    <property type="entry name" value="Cytidine_deaminase-like"/>
</dbReference>
<dbReference type="Proteomes" id="UP000580861">
    <property type="component" value="Unassembled WGS sequence"/>
</dbReference>
<dbReference type="GO" id="GO:0003937">
    <property type="term" value="F:IMP cyclohydrolase activity"/>
    <property type="evidence" value="ECO:0007669"/>
    <property type="project" value="UniProtKB-UniRule"/>
</dbReference>